<gene>
    <name evidence="8" type="ORF">BGZ96_004277</name>
</gene>
<feature type="compositionally biased region" description="Basic and acidic residues" evidence="6">
    <location>
        <begin position="177"/>
        <end position="209"/>
    </location>
</feature>
<evidence type="ECO:0000313" key="8">
    <source>
        <dbReference type="EMBL" id="KAG0292359.1"/>
    </source>
</evidence>
<dbReference type="Pfam" id="PF00069">
    <property type="entry name" value="Pkinase"/>
    <property type="match status" value="1"/>
</dbReference>
<evidence type="ECO:0000256" key="2">
    <source>
        <dbReference type="ARBA" id="ARBA00022679"/>
    </source>
</evidence>
<keyword evidence="2" id="KW-0808">Transferase</keyword>
<evidence type="ECO:0000256" key="6">
    <source>
        <dbReference type="SAM" id="MobiDB-lite"/>
    </source>
</evidence>
<dbReference type="SMART" id="SM00220">
    <property type="entry name" value="S_TKc"/>
    <property type="match status" value="1"/>
</dbReference>
<evidence type="ECO:0000256" key="4">
    <source>
        <dbReference type="ARBA" id="ARBA00022777"/>
    </source>
</evidence>
<dbReference type="PANTHER" id="PTHR24345">
    <property type="entry name" value="SERINE/THREONINE-PROTEIN KINASE PLK"/>
    <property type="match status" value="1"/>
</dbReference>
<evidence type="ECO:0000256" key="5">
    <source>
        <dbReference type="ARBA" id="ARBA00022840"/>
    </source>
</evidence>
<keyword evidence="5" id="KW-0067">ATP-binding</keyword>
<dbReference type="SUPFAM" id="SSF56112">
    <property type="entry name" value="Protein kinase-like (PK-like)"/>
    <property type="match status" value="1"/>
</dbReference>
<evidence type="ECO:0000256" key="3">
    <source>
        <dbReference type="ARBA" id="ARBA00022741"/>
    </source>
</evidence>
<proteinExistence type="predicted"/>
<keyword evidence="1" id="KW-0723">Serine/threonine-protein kinase</keyword>
<feature type="compositionally biased region" description="Basic and acidic residues" evidence="6">
    <location>
        <begin position="221"/>
        <end position="249"/>
    </location>
</feature>
<evidence type="ECO:0000259" key="7">
    <source>
        <dbReference type="PROSITE" id="PS50011"/>
    </source>
</evidence>
<feature type="domain" description="Protein kinase" evidence="7">
    <location>
        <begin position="1"/>
        <end position="249"/>
    </location>
</feature>
<dbReference type="InterPro" id="IPR008271">
    <property type="entry name" value="Ser/Thr_kinase_AS"/>
</dbReference>
<reference evidence="8 9" key="1">
    <citation type="journal article" date="2020" name="Fungal Divers.">
        <title>Resolving the Mortierellaceae phylogeny through synthesis of multi-gene phylogenetics and phylogenomics.</title>
        <authorList>
            <person name="Vandepol N."/>
            <person name="Liber J."/>
            <person name="Desiro A."/>
            <person name="Na H."/>
            <person name="Kennedy M."/>
            <person name="Barry K."/>
            <person name="Grigoriev I.V."/>
            <person name="Miller A.N."/>
            <person name="O'Donnell K."/>
            <person name="Stajich J.E."/>
            <person name="Bonito G."/>
        </authorList>
    </citation>
    <scope>NUCLEOTIDE SEQUENCE [LARGE SCALE GENOMIC DNA]</scope>
    <source>
        <strain evidence="8 9">AD045</strain>
    </source>
</reference>
<keyword evidence="4" id="KW-0418">Kinase</keyword>
<dbReference type="EMBL" id="JAAAIM010000200">
    <property type="protein sequence ID" value="KAG0292359.1"/>
    <property type="molecule type" value="Genomic_DNA"/>
</dbReference>
<keyword evidence="9" id="KW-1185">Reference proteome</keyword>
<dbReference type="InterPro" id="IPR011009">
    <property type="entry name" value="Kinase-like_dom_sf"/>
</dbReference>
<evidence type="ECO:0000313" key="9">
    <source>
        <dbReference type="Proteomes" id="UP001194696"/>
    </source>
</evidence>
<dbReference type="Proteomes" id="UP001194696">
    <property type="component" value="Unassembled WGS sequence"/>
</dbReference>
<dbReference type="InterPro" id="IPR000719">
    <property type="entry name" value="Prot_kinase_dom"/>
</dbReference>
<feature type="region of interest" description="Disordered" evidence="6">
    <location>
        <begin position="166"/>
        <end position="249"/>
    </location>
</feature>
<keyword evidence="3" id="KW-0547">Nucleotide-binding</keyword>
<evidence type="ECO:0000256" key="1">
    <source>
        <dbReference type="ARBA" id="ARBA00022527"/>
    </source>
</evidence>
<name>A0ABQ7K5X1_9FUNG</name>
<dbReference type="Gene3D" id="1.10.510.10">
    <property type="entry name" value="Transferase(Phosphotransferase) domain 1"/>
    <property type="match status" value="2"/>
</dbReference>
<protein>
    <recommendedName>
        <fullName evidence="7">Protein kinase domain-containing protein</fullName>
    </recommendedName>
</protein>
<accession>A0ABQ7K5X1</accession>
<organism evidence="8 9">
    <name type="scientific">Linnemannia gamsii</name>
    <dbReference type="NCBI Taxonomy" id="64522"/>
    <lineage>
        <taxon>Eukaryota</taxon>
        <taxon>Fungi</taxon>
        <taxon>Fungi incertae sedis</taxon>
        <taxon>Mucoromycota</taxon>
        <taxon>Mortierellomycotina</taxon>
        <taxon>Mortierellomycetes</taxon>
        <taxon>Mortierellales</taxon>
        <taxon>Mortierellaceae</taxon>
        <taxon>Linnemannia</taxon>
    </lineage>
</organism>
<dbReference type="PROSITE" id="PS00108">
    <property type="entry name" value="PROTEIN_KINASE_ST"/>
    <property type="match status" value="1"/>
</dbReference>
<sequence>MPGHDNITKFHGAFTYEQAHVLVLELAKESLLDHVNRRWAKMSRKDIQDLVRDFCQGLHYLHSKGIVHRDIKPDNILLSESRKVLIADLGVDSFSLGVLIQVLAIAKEPDENKKTHKLVNEVVNWNAARRLVGALLEQDPARRLSIAQAMAYPFFEKASNNISARGESLEVGEEDDAKDKGVDTVLAEDRMAEENPQDDKEREEAHDELLLITPDQQQQQREIEELSRQRMVAEERREGANKKNVAKDD</sequence>
<dbReference type="CDD" id="cd00180">
    <property type="entry name" value="PKc"/>
    <property type="match status" value="1"/>
</dbReference>
<dbReference type="PANTHER" id="PTHR24345:SF0">
    <property type="entry name" value="CELL CYCLE SERINE_THREONINE-PROTEIN KINASE CDC5_MSD2"/>
    <property type="match status" value="1"/>
</dbReference>
<dbReference type="PROSITE" id="PS50011">
    <property type="entry name" value="PROTEIN_KINASE_DOM"/>
    <property type="match status" value="1"/>
</dbReference>
<comment type="caution">
    <text evidence="8">The sequence shown here is derived from an EMBL/GenBank/DDBJ whole genome shotgun (WGS) entry which is preliminary data.</text>
</comment>